<organism evidence="2 3">
    <name type="scientific">Panthera pardus</name>
    <name type="common">Leopard</name>
    <name type="synonym">Felis pardus</name>
    <dbReference type="NCBI Taxonomy" id="9691"/>
    <lineage>
        <taxon>Eukaryota</taxon>
        <taxon>Metazoa</taxon>
        <taxon>Chordata</taxon>
        <taxon>Craniata</taxon>
        <taxon>Vertebrata</taxon>
        <taxon>Euteleostomi</taxon>
        <taxon>Mammalia</taxon>
        <taxon>Eutheria</taxon>
        <taxon>Laurasiatheria</taxon>
        <taxon>Carnivora</taxon>
        <taxon>Feliformia</taxon>
        <taxon>Felidae</taxon>
        <taxon>Pantherinae</taxon>
        <taxon>Panthera</taxon>
    </lineage>
</organism>
<feature type="region of interest" description="Disordered" evidence="1">
    <location>
        <begin position="151"/>
        <end position="191"/>
    </location>
</feature>
<dbReference type="AlphaFoldDB" id="A0A9W2W1V2"/>
<feature type="compositionally biased region" description="Polar residues" evidence="1">
    <location>
        <begin position="316"/>
        <end position="326"/>
    </location>
</feature>
<gene>
    <name evidence="3" type="primary">LOC128778677</name>
</gene>
<keyword evidence="2" id="KW-1185">Reference proteome</keyword>
<protein>
    <submittedName>
        <fullName evidence="3">Uncharacterized protein LOC128778677</fullName>
    </submittedName>
</protein>
<dbReference type="GeneID" id="128778677"/>
<feature type="compositionally biased region" description="Basic and acidic residues" evidence="1">
    <location>
        <begin position="107"/>
        <end position="123"/>
    </location>
</feature>
<dbReference type="RefSeq" id="XP_053764603.1">
    <property type="nucleotide sequence ID" value="XM_053908628.1"/>
</dbReference>
<proteinExistence type="predicted"/>
<evidence type="ECO:0000313" key="3">
    <source>
        <dbReference type="RefSeq" id="XP_053764603.1"/>
    </source>
</evidence>
<sequence length="326" mass="36364">MDPLLPILTAHSPPWNEADSPRTHDLEHLRAKRVAYYESIGIIKGDASRNSSQPVWTASQDTRVNPSENQAFGLRGLQMSLGCLAIEKKPLLQEVSKVVPGEAEQDQDQRVQEGPRRERPPTELDLKLLADALVPETEKLRHVINWAQKFLPKPPKEDGLKGPTASLGFPRSNPYQSSEAPRNKKNAHLKSPDCPLLLRADQSSAQTNIQIFSLSPPNNWSEMDLSSEFLSSFLREDFPGSESCECQETTVRNEGDGRAAECPPNSLQWEDSAQEKYSRSGNSIHIPSEDEAFPERLGPQPPLSCTSEESKILEGTRQSSPRKSYF</sequence>
<accession>A0A9W2W1V2</accession>
<feature type="region of interest" description="Disordered" evidence="1">
    <location>
        <begin position="250"/>
        <end position="326"/>
    </location>
</feature>
<dbReference type="Proteomes" id="UP001165780">
    <property type="component" value="Unplaced"/>
</dbReference>
<name>A0A9W2W1V2_PANPR</name>
<evidence type="ECO:0000256" key="1">
    <source>
        <dbReference type="SAM" id="MobiDB-lite"/>
    </source>
</evidence>
<feature type="region of interest" description="Disordered" evidence="1">
    <location>
        <begin position="98"/>
        <end position="123"/>
    </location>
</feature>
<reference evidence="3" key="1">
    <citation type="submission" date="2025-08" db="UniProtKB">
        <authorList>
            <consortium name="RefSeq"/>
        </authorList>
    </citation>
    <scope>IDENTIFICATION</scope>
    <source>
        <tissue evidence="3">Whole blood</tissue>
    </source>
</reference>
<evidence type="ECO:0000313" key="2">
    <source>
        <dbReference type="Proteomes" id="UP001165780"/>
    </source>
</evidence>